<keyword evidence="1" id="KW-0677">Repeat</keyword>
<evidence type="ECO:0000256" key="2">
    <source>
        <dbReference type="ARBA" id="ARBA00022884"/>
    </source>
</evidence>
<keyword evidence="2 3" id="KW-0694">RNA-binding</keyword>
<dbReference type="Gene3D" id="3.30.70.330">
    <property type="match status" value="1"/>
</dbReference>
<dbReference type="SUPFAM" id="SSF54928">
    <property type="entry name" value="RNA-binding domain, RBD"/>
    <property type="match status" value="1"/>
</dbReference>
<feature type="chain" id="PRO_5031154233" description="RRM domain-containing protein" evidence="5">
    <location>
        <begin position="28"/>
        <end position="323"/>
    </location>
</feature>
<dbReference type="Pfam" id="PF00076">
    <property type="entry name" value="RRM_1"/>
    <property type="match status" value="1"/>
</dbReference>
<evidence type="ECO:0000256" key="4">
    <source>
        <dbReference type="SAM" id="MobiDB-lite"/>
    </source>
</evidence>
<dbReference type="GO" id="GO:0003723">
    <property type="term" value="F:RNA binding"/>
    <property type="evidence" value="ECO:0007669"/>
    <property type="project" value="UniProtKB-UniRule"/>
</dbReference>
<organism evidence="7">
    <name type="scientific">Odontella aurita</name>
    <dbReference type="NCBI Taxonomy" id="265563"/>
    <lineage>
        <taxon>Eukaryota</taxon>
        <taxon>Sar</taxon>
        <taxon>Stramenopiles</taxon>
        <taxon>Ochrophyta</taxon>
        <taxon>Bacillariophyta</taxon>
        <taxon>Mediophyceae</taxon>
        <taxon>Biddulphiophycidae</taxon>
        <taxon>Eupodiscales</taxon>
        <taxon>Odontellaceae</taxon>
        <taxon>Odontella</taxon>
    </lineage>
</organism>
<dbReference type="InterPro" id="IPR000504">
    <property type="entry name" value="RRM_dom"/>
</dbReference>
<evidence type="ECO:0000313" key="7">
    <source>
        <dbReference type="EMBL" id="CAE2251870.1"/>
    </source>
</evidence>
<keyword evidence="5" id="KW-0732">Signal</keyword>
<feature type="region of interest" description="Disordered" evidence="4">
    <location>
        <begin position="291"/>
        <end position="323"/>
    </location>
</feature>
<feature type="region of interest" description="Disordered" evidence="4">
    <location>
        <begin position="84"/>
        <end position="105"/>
    </location>
</feature>
<evidence type="ECO:0000259" key="6">
    <source>
        <dbReference type="PROSITE" id="PS50102"/>
    </source>
</evidence>
<name>A0A7S4MXL5_9STRA</name>
<sequence>MASASAMRATAAATSLLLFLAASGAAGDSFVPARLDRSSLDVAALSDGRSPPPCTFASLGPLSRRMCGEGAAEVSSASNTLTMKVSRGKSRKTPRKSSSISVTHASRVRSAGRVGTKRYVDPAKCFVGNLSFETDEDDVMDLLSDYLGPRVADMNVESVKIVRDWRTGRSKGYGFVQFLDPMMATSAMEGLNGKEFMGRRINFGQGQRRKDPDRIWIKRRERTAEAGDAEDAILDAALDEAEGVDSDTEEISSVEDFNEVDDDSLFEEGEGDEDDFEFDGVFEEVYKKELSDDVEDLETMNRAQRREAAKGKKKRKLPHTGFG</sequence>
<dbReference type="AlphaFoldDB" id="A0A7S4MXL5"/>
<feature type="domain" description="RRM" evidence="6">
    <location>
        <begin position="123"/>
        <end position="208"/>
    </location>
</feature>
<evidence type="ECO:0000256" key="3">
    <source>
        <dbReference type="PROSITE-ProRule" id="PRU00176"/>
    </source>
</evidence>
<proteinExistence type="predicted"/>
<feature type="region of interest" description="Disordered" evidence="4">
    <location>
        <begin position="241"/>
        <end position="274"/>
    </location>
</feature>
<dbReference type="PANTHER" id="PTHR23236">
    <property type="entry name" value="EUKARYOTIC TRANSLATION INITIATION FACTOR 4B/4H"/>
    <property type="match status" value="1"/>
</dbReference>
<reference evidence="7" key="1">
    <citation type="submission" date="2021-01" db="EMBL/GenBank/DDBJ databases">
        <authorList>
            <person name="Corre E."/>
            <person name="Pelletier E."/>
            <person name="Niang G."/>
            <person name="Scheremetjew M."/>
            <person name="Finn R."/>
            <person name="Kale V."/>
            <person name="Holt S."/>
            <person name="Cochrane G."/>
            <person name="Meng A."/>
            <person name="Brown T."/>
            <person name="Cohen L."/>
        </authorList>
    </citation>
    <scope>NUCLEOTIDE SEQUENCE</scope>
    <source>
        <strain evidence="7">Isolate 1302-5</strain>
    </source>
</reference>
<gene>
    <name evidence="7" type="ORF">OAUR00152_LOCUS21747</name>
</gene>
<evidence type="ECO:0000256" key="5">
    <source>
        <dbReference type="SAM" id="SignalP"/>
    </source>
</evidence>
<feature type="compositionally biased region" description="Basic residues" evidence="4">
    <location>
        <begin position="311"/>
        <end position="323"/>
    </location>
</feature>
<feature type="compositionally biased region" description="Basic residues" evidence="4">
    <location>
        <begin position="86"/>
        <end position="95"/>
    </location>
</feature>
<protein>
    <recommendedName>
        <fullName evidence="6">RRM domain-containing protein</fullName>
    </recommendedName>
</protein>
<dbReference type="PANTHER" id="PTHR23236:SF119">
    <property type="entry name" value="NUCLEAR RNA-BINDING PROTEIN SART-3"/>
    <property type="match status" value="1"/>
</dbReference>
<accession>A0A7S4MXL5</accession>
<evidence type="ECO:0000256" key="1">
    <source>
        <dbReference type="ARBA" id="ARBA00022737"/>
    </source>
</evidence>
<dbReference type="EMBL" id="HBKQ01031901">
    <property type="protein sequence ID" value="CAE2251870.1"/>
    <property type="molecule type" value="Transcribed_RNA"/>
</dbReference>
<dbReference type="InterPro" id="IPR012677">
    <property type="entry name" value="Nucleotide-bd_a/b_plait_sf"/>
</dbReference>
<dbReference type="InterPro" id="IPR035979">
    <property type="entry name" value="RBD_domain_sf"/>
</dbReference>
<dbReference type="SMART" id="SM00360">
    <property type="entry name" value="RRM"/>
    <property type="match status" value="1"/>
</dbReference>
<dbReference type="PROSITE" id="PS50102">
    <property type="entry name" value="RRM"/>
    <property type="match status" value="1"/>
</dbReference>
<feature type="signal peptide" evidence="5">
    <location>
        <begin position="1"/>
        <end position="27"/>
    </location>
</feature>